<dbReference type="HAMAP" id="MF_01930">
    <property type="entry name" value="PurN"/>
    <property type="match status" value="1"/>
</dbReference>
<evidence type="ECO:0000256" key="2">
    <source>
        <dbReference type="ARBA" id="ARBA00022679"/>
    </source>
</evidence>
<dbReference type="InterPro" id="IPR004607">
    <property type="entry name" value="GART"/>
</dbReference>
<dbReference type="InterPro" id="IPR001555">
    <property type="entry name" value="GART_AS"/>
</dbReference>
<proteinExistence type="inferred from homology"/>
<comment type="catalytic activity">
    <reaction evidence="5 6">
        <text>N(1)-(5-phospho-beta-D-ribosyl)glycinamide + (6R)-10-formyltetrahydrofolate = N(2)-formyl-N(1)-(5-phospho-beta-D-ribosyl)glycinamide + (6S)-5,6,7,8-tetrahydrofolate + H(+)</text>
        <dbReference type="Rhea" id="RHEA:15053"/>
        <dbReference type="ChEBI" id="CHEBI:15378"/>
        <dbReference type="ChEBI" id="CHEBI:57453"/>
        <dbReference type="ChEBI" id="CHEBI:143788"/>
        <dbReference type="ChEBI" id="CHEBI:147286"/>
        <dbReference type="ChEBI" id="CHEBI:195366"/>
        <dbReference type="EC" id="2.1.2.2"/>
    </reaction>
</comment>
<dbReference type="OrthoDB" id="9806170at2"/>
<evidence type="ECO:0000256" key="3">
    <source>
        <dbReference type="ARBA" id="ARBA00022755"/>
    </source>
</evidence>
<keyword evidence="3 6" id="KW-0658">Purine biosynthesis</keyword>
<gene>
    <name evidence="6 8" type="primary">purN</name>
    <name evidence="8" type="ORF">GZ78_18735</name>
</gene>
<comment type="caution">
    <text evidence="6">Lacks conserved residue(s) required for the propagation of feature annotation.</text>
</comment>
<dbReference type="PANTHER" id="PTHR43369:SF2">
    <property type="entry name" value="PHOSPHORIBOSYLGLYCINAMIDE FORMYLTRANSFERASE"/>
    <property type="match status" value="1"/>
</dbReference>
<dbReference type="AlphaFoldDB" id="A0A081NE58"/>
<dbReference type="eggNOG" id="COG0299">
    <property type="taxonomic scope" value="Bacteria"/>
</dbReference>
<dbReference type="InterPro" id="IPR036477">
    <property type="entry name" value="Formyl_transf_N_sf"/>
</dbReference>
<dbReference type="EMBL" id="JOKH01000004">
    <property type="protein sequence ID" value="KEQ16731.1"/>
    <property type="molecule type" value="Genomic_DNA"/>
</dbReference>
<dbReference type="CDD" id="cd08645">
    <property type="entry name" value="FMT_core_GART"/>
    <property type="match status" value="1"/>
</dbReference>
<feature type="active site" description="Proton donor" evidence="6">
    <location>
        <position position="110"/>
    </location>
</feature>
<dbReference type="PROSITE" id="PS00373">
    <property type="entry name" value="GART"/>
    <property type="match status" value="1"/>
</dbReference>
<dbReference type="Gene3D" id="3.40.50.170">
    <property type="entry name" value="Formyl transferase, N-terminal domain"/>
    <property type="match status" value="1"/>
</dbReference>
<evidence type="ECO:0000256" key="5">
    <source>
        <dbReference type="ARBA" id="ARBA00047664"/>
    </source>
</evidence>
<dbReference type="GO" id="GO:0004644">
    <property type="term" value="F:phosphoribosylglycinamide formyltransferase activity"/>
    <property type="evidence" value="ECO:0007669"/>
    <property type="project" value="UniProtKB-UniRule"/>
</dbReference>
<protein>
    <recommendedName>
        <fullName evidence="6">Phosphoribosylglycinamide formyltransferase</fullName>
        <ecNumber evidence="6">2.1.2.2</ecNumber>
    </recommendedName>
    <alternativeName>
        <fullName evidence="6">5'-phosphoribosylglycinamide transformylase</fullName>
    </alternativeName>
    <alternativeName>
        <fullName evidence="6">GAR transformylase</fullName>
        <shortName evidence="6">GART</shortName>
    </alternativeName>
</protein>
<sequence length="221" mass="24777">MTDNNRVVVLLSGSGTTLQAILDQQNQYSYQVVGVLSNRPEAYGLERALHAGVDTQCLDHKLYSSREQFDLELMEHIDRYNPDLIVLAGYMRILSSAFVEHYQGKLINIHPSLLPKHKGLNTYQSALDAGDKEHGTSVHFVTEELDSGSVVMQAALEITPSDTAKTLEQRVKVMEHHLYPKAIDWIVSGRIDIKDDVISLDNKPLGPQGYRIAEQNIVTEH</sequence>
<feature type="binding site" evidence="6">
    <location>
        <position position="66"/>
    </location>
    <ligand>
        <name>(6R)-10-formyltetrahydrofolate</name>
        <dbReference type="ChEBI" id="CHEBI:195366"/>
    </ligand>
</feature>
<dbReference type="SUPFAM" id="SSF53328">
    <property type="entry name" value="Formyltransferase"/>
    <property type="match status" value="1"/>
</dbReference>
<dbReference type="STRING" id="1137799.GZ78_18735"/>
<feature type="binding site" evidence="6">
    <location>
        <begin position="91"/>
        <end position="94"/>
    </location>
    <ligand>
        <name>(6R)-10-formyltetrahydrofolate</name>
        <dbReference type="ChEBI" id="CHEBI:195366"/>
    </ligand>
</feature>
<dbReference type="InterPro" id="IPR002376">
    <property type="entry name" value="Formyl_transf_N"/>
</dbReference>
<evidence type="ECO:0000256" key="6">
    <source>
        <dbReference type="HAMAP-Rule" id="MF_01930"/>
    </source>
</evidence>
<dbReference type="EC" id="2.1.2.2" evidence="6"/>
<keyword evidence="9" id="KW-1185">Reference proteome</keyword>
<evidence type="ECO:0000256" key="4">
    <source>
        <dbReference type="ARBA" id="ARBA00038440"/>
    </source>
</evidence>
<dbReference type="GO" id="GO:0005829">
    <property type="term" value="C:cytosol"/>
    <property type="evidence" value="ECO:0007669"/>
    <property type="project" value="TreeGrafter"/>
</dbReference>
<organism evidence="8 9">
    <name type="scientific">Endozoicomonas numazuensis</name>
    <dbReference type="NCBI Taxonomy" id="1137799"/>
    <lineage>
        <taxon>Bacteria</taxon>
        <taxon>Pseudomonadati</taxon>
        <taxon>Pseudomonadota</taxon>
        <taxon>Gammaproteobacteria</taxon>
        <taxon>Oceanospirillales</taxon>
        <taxon>Endozoicomonadaceae</taxon>
        <taxon>Endozoicomonas</taxon>
    </lineage>
</organism>
<comment type="pathway">
    <text evidence="1 6">Purine metabolism; IMP biosynthesis via de novo pathway; N(2)-formyl-N(1)-(5-phospho-D-ribosyl)glycinamide from N(1)-(5-phospho-D-ribosyl)glycinamide (10-formyl THF route): step 1/1.</text>
</comment>
<evidence type="ECO:0000259" key="7">
    <source>
        <dbReference type="Pfam" id="PF00551"/>
    </source>
</evidence>
<dbReference type="RefSeq" id="WP_034838778.1">
    <property type="nucleotide sequence ID" value="NZ_JOKH01000004.1"/>
</dbReference>
<reference evidence="8 9" key="1">
    <citation type="submission" date="2014-06" db="EMBL/GenBank/DDBJ databases">
        <title>Whole Genome Sequences of Three Symbiotic Endozoicomonas Bacteria.</title>
        <authorList>
            <person name="Neave M.J."/>
            <person name="Apprill A."/>
            <person name="Voolstra C.R."/>
        </authorList>
    </citation>
    <scope>NUCLEOTIDE SEQUENCE [LARGE SCALE GENOMIC DNA]</scope>
    <source>
        <strain evidence="8 9">DSM 25634</strain>
    </source>
</reference>
<evidence type="ECO:0000256" key="1">
    <source>
        <dbReference type="ARBA" id="ARBA00005054"/>
    </source>
</evidence>
<feature type="domain" description="Formyl transferase N-terminal" evidence="7">
    <location>
        <begin position="6"/>
        <end position="183"/>
    </location>
</feature>
<dbReference type="NCBIfam" id="TIGR00639">
    <property type="entry name" value="PurN"/>
    <property type="match status" value="1"/>
</dbReference>
<feature type="binding site" evidence="6">
    <location>
        <position position="108"/>
    </location>
    <ligand>
        <name>(6R)-10-formyltetrahydrofolate</name>
        <dbReference type="ChEBI" id="CHEBI:195366"/>
    </ligand>
</feature>
<comment type="caution">
    <text evidence="8">The sequence shown here is derived from an EMBL/GenBank/DDBJ whole genome shotgun (WGS) entry which is preliminary data.</text>
</comment>
<evidence type="ECO:0000313" key="8">
    <source>
        <dbReference type="EMBL" id="KEQ16731.1"/>
    </source>
</evidence>
<name>A0A081NE58_9GAMM</name>
<dbReference type="Pfam" id="PF00551">
    <property type="entry name" value="Formyl_trans_N"/>
    <property type="match status" value="1"/>
</dbReference>
<dbReference type="UniPathway" id="UPA00074">
    <property type="reaction ID" value="UER00126"/>
</dbReference>
<dbReference type="GO" id="GO:0006189">
    <property type="term" value="P:'de novo' IMP biosynthetic process"/>
    <property type="evidence" value="ECO:0007669"/>
    <property type="project" value="UniProtKB-UniRule"/>
</dbReference>
<comment type="similarity">
    <text evidence="4 6">Belongs to the GART family.</text>
</comment>
<accession>A0A081NE58</accession>
<feature type="site" description="Raises pKa of active site His" evidence="6">
    <location>
        <position position="146"/>
    </location>
</feature>
<keyword evidence="2 6" id="KW-0808">Transferase</keyword>
<evidence type="ECO:0000313" key="9">
    <source>
        <dbReference type="Proteomes" id="UP000028073"/>
    </source>
</evidence>
<dbReference type="Proteomes" id="UP000028073">
    <property type="component" value="Unassembled WGS sequence"/>
</dbReference>
<comment type="function">
    <text evidence="6">Catalyzes the transfer of a formyl group from 10-formyltetrahydrofolate to 5-phospho-ribosyl-glycinamide (GAR), producing 5-phospho-ribosyl-N-formylglycinamide (FGAR) and tetrahydrofolate.</text>
</comment>
<dbReference type="PANTHER" id="PTHR43369">
    <property type="entry name" value="PHOSPHORIBOSYLGLYCINAMIDE FORMYLTRANSFERASE"/>
    <property type="match status" value="1"/>
</dbReference>